<organism evidence="1 2">
    <name type="scientific">Actinacidiphila cocklensis</name>
    <dbReference type="NCBI Taxonomy" id="887465"/>
    <lineage>
        <taxon>Bacteria</taxon>
        <taxon>Bacillati</taxon>
        <taxon>Actinomycetota</taxon>
        <taxon>Actinomycetes</taxon>
        <taxon>Kitasatosporales</taxon>
        <taxon>Streptomycetaceae</taxon>
        <taxon>Actinacidiphila</taxon>
    </lineage>
</organism>
<dbReference type="Proteomes" id="UP001152519">
    <property type="component" value="Unassembled WGS sequence"/>
</dbReference>
<reference evidence="1" key="1">
    <citation type="submission" date="2021-05" db="EMBL/GenBank/DDBJ databases">
        <authorList>
            <person name="Arsene-Ploetze F."/>
        </authorList>
    </citation>
    <scope>NUCLEOTIDE SEQUENCE</scope>
    <source>
        <strain evidence="1">DSM 42138</strain>
    </source>
</reference>
<proteinExistence type="predicted"/>
<comment type="caution">
    <text evidence="1">The sequence shown here is derived from an EMBL/GenBank/DDBJ whole genome shotgun (WGS) entry which is preliminary data.</text>
</comment>
<keyword evidence="2" id="KW-1185">Reference proteome</keyword>
<evidence type="ECO:0000313" key="1">
    <source>
        <dbReference type="EMBL" id="CAG6390824.1"/>
    </source>
</evidence>
<name>A0A9W4DGB9_9ACTN</name>
<evidence type="ECO:0000313" key="2">
    <source>
        <dbReference type="Proteomes" id="UP001152519"/>
    </source>
</evidence>
<dbReference type="EMBL" id="CAJSLV010000001">
    <property type="protein sequence ID" value="CAG6390824.1"/>
    <property type="molecule type" value="Genomic_DNA"/>
</dbReference>
<dbReference type="RefSeq" id="WP_251483893.1">
    <property type="nucleotide sequence ID" value="NZ_CAJSLV010000001.1"/>
</dbReference>
<sequence length="151" mass="16038">MGDTIVAVAGTLLGGLLTALLQSRQSRAARRDDRAERRAADLRAALGSLVAAIGDHRRAMWHREQLRLAGAAEHDHDTARAASHVTRSAVTAPLVAVSILEPDLEPVARRAVRGAFDMRGAADLDALAAMREHAITATDDLVAAAGRILRE</sequence>
<dbReference type="AlphaFoldDB" id="A0A9W4DGB9"/>
<protein>
    <submittedName>
        <fullName evidence="1">Protein KilB</fullName>
    </submittedName>
</protein>
<gene>
    <name evidence="1" type="primary">kilB</name>
    <name evidence="1" type="ORF">SCOCK_10292</name>
</gene>
<accession>A0A9W4DGB9</accession>